<evidence type="ECO:0008006" key="3">
    <source>
        <dbReference type="Google" id="ProtNLM"/>
    </source>
</evidence>
<organism evidence="1 2">
    <name type="scientific">Allobranchiibius huperziae</name>
    <dbReference type="NCBI Taxonomy" id="1874116"/>
    <lineage>
        <taxon>Bacteria</taxon>
        <taxon>Bacillati</taxon>
        <taxon>Actinomycetota</taxon>
        <taxon>Actinomycetes</taxon>
        <taxon>Micrococcales</taxon>
        <taxon>Dermacoccaceae</taxon>
        <taxon>Allobranchiibius</taxon>
    </lineage>
</organism>
<dbReference type="Gene3D" id="1.10.10.10">
    <property type="entry name" value="Winged helix-like DNA-binding domain superfamily/Winged helix DNA-binding domain"/>
    <property type="match status" value="1"/>
</dbReference>
<reference evidence="1 2" key="1">
    <citation type="submission" date="2020-07" db="EMBL/GenBank/DDBJ databases">
        <title>Sequencing the genomes of 1000 actinobacteria strains.</title>
        <authorList>
            <person name="Klenk H.-P."/>
        </authorList>
    </citation>
    <scope>NUCLEOTIDE SEQUENCE [LARGE SCALE GENOMIC DNA]</scope>
    <source>
        <strain evidence="1 2">DSM 29531</strain>
    </source>
</reference>
<dbReference type="AlphaFoldDB" id="A0A853DFW9"/>
<dbReference type="SUPFAM" id="SSF46785">
    <property type="entry name" value="Winged helix' DNA-binding domain"/>
    <property type="match status" value="1"/>
</dbReference>
<dbReference type="Proteomes" id="UP000571817">
    <property type="component" value="Unassembled WGS sequence"/>
</dbReference>
<protein>
    <recommendedName>
        <fullName evidence="3">DUF3253 domain-containing protein</fullName>
    </recommendedName>
</protein>
<dbReference type="InterPro" id="IPR021660">
    <property type="entry name" value="DUF3253"/>
</dbReference>
<dbReference type="Pfam" id="PF11625">
    <property type="entry name" value="DUF3253"/>
    <property type="match status" value="1"/>
</dbReference>
<dbReference type="InterPro" id="IPR036390">
    <property type="entry name" value="WH_DNA-bd_sf"/>
</dbReference>
<dbReference type="RefSeq" id="WP_179482381.1">
    <property type="nucleotide sequence ID" value="NZ_JACCFW010000001.1"/>
</dbReference>
<comment type="caution">
    <text evidence="1">The sequence shown here is derived from an EMBL/GenBank/DDBJ whole genome shotgun (WGS) entry which is preliminary data.</text>
</comment>
<dbReference type="EMBL" id="JACCFW010000001">
    <property type="protein sequence ID" value="NYJ75587.1"/>
    <property type="molecule type" value="Genomic_DNA"/>
</dbReference>
<dbReference type="InterPro" id="IPR036388">
    <property type="entry name" value="WH-like_DNA-bd_sf"/>
</dbReference>
<accession>A0A853DFW9</accession>
<sequence>MPHNDLPPLTDDGHHIVVDGRKWRATDPAIPDALRKELVAELMSARRDVRTDAESARPRVQDAKVALGERGDPWWEPTPDGRRTRLAATMRTLLRHRDAEATICPSDAARVVGGESWRDLMDDARSVAGELATGGVVVVRQHGQDVDLDAAVGPVRLARGPNW</sequence>
<keyword evidence="2" id="KW-1185">Reference proteome</keyword>
<evidence type="ECO:0000313" key="1">
    <source>
        <dbReference type="EMBL" id="NYJ75587.1"/>
    </source>
</evidence>
<evidence type="ECO:0000313" key="2">
    <source>
        <dbReference type="Proteomes" id="UP000571817"/>
    </source>
</evidence>
<name>A0A853DFW9_9MICO</name>
<gene>
    <name evidence="1" type="ORF">HNR15_002550</name>
</gene>
<proteinExistence type="predicted"/>